<sequence length="80" mass="9812">MKWLSRTLALKEHTDNFHHRYSWDEFERFGEDEHHFFLYVSEIFAIILKKEPSNLSAVERGEYQGYLREKIHKINERNIS</sequence>
<reference evidence="3" key="1">
    <citation type="submission" date="2016-10" db="EMBL/GenBank/DDBJ databases">
        <authorList>
            <person name="Varghese N."/>
            <person name="Submissions S."/>
        </authorList>
    </citation>
    <scope>NUCLEOTIDE SEQUENCE [LARGE SCALE GENOMIC DNA]</scope>
    <source>
        <strain evidence="3">CGMCC 1.6199</strain>
    </source>
</reference>
<evidence type="ECO:0000313" key="2">
    <source>
        <dbReference type="EMBL" id="SDM43744.1"/>
    </source>
</evidence>
<gene>
    <name evidence="2" type="ORF">SAMN05216244_2473</name>
</gene>
<organism evidence="2 3">
    <name type="scientific">Sediminibacillus halophilus</name>
    <dbReference type="NCBI Taxonomy" id="482461"/>
    <lineage>
        <taxon>Bacteria</taxon>
        <taxon>Bacillati</taxon>
        <taxon>Bacillota</taxon>
        <taxon>Bacilli</taxon>
        <taxon>Bacillales</taxon>
        <taxon>Bacillaceae</taxon>
        <taxon>Sediminibacillus</taxon>
    </lineage>
</organism>
<accession>A0A1G9T7U3</accession>
<dbReference type="RefSeq" id="WP_083334825.1">
    <property type="nucleotide sequence ID" value="NZ_FNHF01000003.1"/>
</dbReference>
<dbReference type="Pfam" id="PF14317">
    <property type="entry name" value="YcxB"/>
    <property type="match status" value="1"/>
</dbReference>
<dbReference type="STRING" id="482461.SAMN05216244_2473"/>
<proteinExistence type="predicted"/>
<dbReference type="OrthoDB" id="2866610at2"/>
<protein>
    <submittedName>
        <fullName evidence="2">YcxB-like protein</fullName>
    </submittedName>
</protein>
<evidence type="ECO:0000259" key="1">
    <source>
        <dbReference type="Pfam" id="PF14317"/>
    </source>
</evidence>
<dbReference type="InterPro" id="IPR025588">
    <property type="entry name" value="YcxB-like_C"/>
</dbReference>
<dbReference type="AlphaFoldDB" id="A0A1G9T7U3"/>
<name>A0A1G9T7U3_9BACI</name>
<feature type="domain" description="YcxB-like C-terminal" evidence="1">
    <location>
        <begin position="11"/>
        <end position="51"/>
    </location>
</feature>
<keyword evidence="3" id="KW-1185">Reference proteome</keyword>
<dbReference type="EMBL" id="FNHF01000003">
    <property type="protein sequence ID" value="SDM43744.1"/>
    <property type="molecule type" value="Genomic_DNA"/>
</dbReference>
<dbReference type="Proteomes" id="UP000182347">
    <property type="component" value="Unassembled WGS sequence"/>
</dbReference>
<evidence type="ECO:0000313" key="3">
    <source>
        <dbReference type="Proteomes" id="UP000182347"/>
    </source>
</evidence>